<keyword evidence="9" id="KW-0325">Glycoprotein</keyword>
<evidence type="ECO:0000313" key="10">
    <source>
        <dbReference type="EMBL" id="CAK8682998.1"/>
    </source>
</evidence>
<dbReference type="InterPro" id="IPR027417">
    <property type="entry name" value="P-loop_NTPase"/>
</dbReference>
<keyword evidence="3" id="KW-0808">Transferase</keyword>
<keyword evidence="11" id="KW-1185">Reference proteome</keyword>
<protein>
    <recommendedName>
        <fullName evidence="12">Uronyl 2-sulfotransferase</fullName>
    </recommendedName>
</protein>
<evidence type="ECO:0000256" key="2">
    <source>
        <dbReference type="ARBA" id="ARBA00010569"/>
    </source>
</evidence>
<dbReference type="Gene3D" id="3.40.50.300">
    <property type="entry name" value="P-loop containing nucleotide triphosphate hydrolases"/>
    <property type="match status" value="1"/>
</dbReference>
<keyword evidence="4" id="KW-0812">Transmembrane</keyword>
<evidence type="ECO:0000256" key="4">
    <source>
        <dbReference type="ARBA" id="ARBA00022692"/>
    </source>
</evidence>
<evidence type="ECO:0000256" key="1">
    <source>
        <dbReference type="ARBA" id="ARBA00004323"/>
    </source>
</evidence>
<evidence type="ECO:0008006" key="12">
    <source>
        <dbReference type="Google" id="ProtNLM"/>
    </source>
</evidence>
<keyword evidence="8" id="KW-0472">Membrane</keyword>
<evidence type="ECO:0000256" key="5">
    <source>
        <dbReference type="ARBA" id="ARBA00022968"/>
    </source>
</evidence>
<dbReference type="Pfam" id="PF03567">
    <property type="entry name" value="Sulfotransfer_2"/>
    <property type="match status" value="1"/>
</dbReference>
<evidence type="ECO:0000256" key="8">
    <source>
        <dbReference type="ARBA" id="ARBA00023136"/>
    </source>
</evidence>
<dbReference type="InterPro" id="IPR005331">
    <property type="entry name" value="Sulfotransferase"/>
</dbReference>
<evidence type="ECO:0000256" key="9">
    <source>
        <dbReference type="ARBA" id="ARBA00023180"/>
    </source>
</evidence>
<sequence length="298" mass="35167">MCAVVLKQIVTSHLARKTPQVSTRLYHRIINDNYIPNRILYNRVTKCGSRTLKEIISHLERKNNFHFYKSPVNNLIRPPPSELTRETKLIYNLSTPSLYTRHIHYIDFTKYGLENPTYINVVRDPIERFSSQFHFKRRFIDFTNSLNLEHVKWKSYENKDMNINDCIIKNHLECSTKQLWYIVPYFCGQDEMCQHPSNESLQQAIANVERHYLFVGILEDFKGTLQVFERLLPGYFAGGTKIGMRLQNALHEKTKTLKKDAITPKAYGLLKSRMSLEYKFYDFIAQRFNATKSLLKLT</sequence>
<keyword evidence="6" id="KW-1133">Transmembrane helix</keyword>
<comment type="subcellular location">
    <subcellularLocation>
        <location evidence="1">Golgi apparatus membrane</location>
        <topology evidence="1">Single-pass type II membrane protein</topology>
    </subcellularLocation>
</comment>
<comment type="similarity">
    <text evidence="2">Belongs to the sulfotransferase 3 family.</text>
</comment>
<comment type="caution">
    <text evidence="10">The sequence shown here is derived from an EMBL/GenBank/DDBJ whole genome shotgun (WGS) entry which is preliminary data.</text>
</comment>
<evidence type="ECO:0000256" key="3">
    <source>
        <dbReference type="ARBA" id="ARBA00022679"/>
    </source>
</evidence>
<dbReference type="Proteomes" id="UP001642483">
    <property type="component" value="Unassembled WGS sequence"/>
</dbReference>
<evidence type="ECO:0000256" key="7">
    <source>
        <dbReference type="ARBA" id="ARBA00023034"/>
    </source>
</evidence>
<gene>
    <name evidence="10" type="ORF">CVLEPA_LOCUS14116</name>
</gene>
<dbReference type="PANTHER" id="PTHR12129:SF15">
    <property type="entry name" value="URONYL 2-SULFOTRANSFERASE"/>
    <property type="match status" value="1"/>
</dbReference>
<reference evidence="10 11" key="1">
    <citation type="submission" date="2024-02" db="EMBL/GenBank/DDBJ databases">
        <authorList>
            <person name="Daric V."/>
            <person name="Darras S."/>
        </authorList>
    </citation>
    <scope>NUCLEOTIDE SEQUENCE [LARGE SCALE GENOMIC DNA]</scope>
</reference>
<proteinExistence type="inferred from homology"/>
<keyword evidence="5" id="KW-0735">Signal-anchor</keyword>
<dbReference type="SUPFAM" id="SSF52540">
    <property type="entry name" value="P-loop containing nucleoside triphosphate hydrolases"/>
    <property type="match status" value="1"/>
</dbReference>
<keyword evidence="7" id="KW-0333">Golgi apparatus</keyword>
<evidence type="ECO:0000313" key="11">
    <source>
        <dbReference type="Proteomes" id="UP001642483"/>
    </source>
</evidence>
<name>A0ABP0FWF8_CLALP</name>
<evidence type="ECO:0000256" key="6">
    <source>
        <dbReference type="ARBA" id="ARBA00022989"/>
    </source>
</evidence>
<accession>A0ABP0FWF8</accession>
<dbReference type="EMBL" id="CAWYQH010000096">
    <property type="protein sequence ID" value="CAK8682998.1"/>
    <property type="molecule type" value="Genomic_DNA"/>
</dbReference>
<dbReference type="PANTHER" id="PTHR12129">
    <property type="entry name" value="HEPARAN SULFATE 2-O-SULFOTRANSFERASE"/>
    <property type="match status" value="1"/>
</dbReference>
<organism evidence="10 11">
    <name type="scientific">Clavelina lepadiformis</name>
    <name type="common">Light-bulb sea squirt</name>
    <name type="synonym">Ascidia lepadiformis</name>
    <dbReference type="NCBI Taxonomy" id="159417"/>
    <lineage>
        <taxon>Eukaryota</taxon>
        <taxon>Metazoa</taxon>
        <taxon>Chordata</taxon>
        <taxon>Tunicata</taxon>
        <taxon>Ascidiacea</taxon>
        <taxon>Aplousobranchia</taxon>
        <taxon>Clavelinidae</taxon>
        <taxon>Clavelina</taxon>
    </lineage>
</organism>
<dbReference type="InterPro" id="IPR007734">
    <property type="entry name" value="Heparan_SO4_2-O-STrfase"/>
</dbReference>